<organism evidence="1 2">
    <name type="scientific">Flavobacterium oncorhynchi</name>
    <dbReference type="NCBI Taxonomy" id="728056"/>
    <lineage>
        <taxon>Bacteria</taxon>
        <taxon>Pseudomonadati</taxon>
        <taxon>Bacteroidota</taxon>
        <taxon>Flavobacteriia</taxon>
        <taxon>Flavobacteriales</taxon>
        <taxon>Flavobacteriaceae</taxon>
        <taxon>Flavobacterium</taxon>
    </lineage>
</organism>
<sequence>MNNIFSDNSQIGVVTAFSDLVNTHFKGEMNALCWYRNLDGDFNEIVTKLSLKENITEVFPEDLIALQLSEKGNTAREIILNDLQLLTHFRASPSLNLLKCYERDDEFDFISTDVYSFHVDRSPIATDTFLCTYHGAASDIVSNSQADQKILIPEVRAKLKELHDGPEEEFEDFLKENYFDLHYQLHPDAEPINLGLGHLWRLAVDHPKQQVLPCIHRAPIENEGEYRLLLIC</sequence>
<dbReference type="Proteomes" id="UP000198336">
    <property type="component" value="Unassembled WGS sequence"/>
</dbReference>
<gene>
    <name evidence="1" type="ORF">B0A75_17825</name>
</gene>
<comment type="caution">
    <text evidence="1">The sequence shown here is derived from an EMBL/GenBank/DDBJ whole genome shotgun (WGS) entry which is preliminary data.</text>
</comment>
<dbReference type="RefSeq" id="WP_089055631.1">
    <property type="nucleotide sequence ID" value="NZ_MUHA01000028.1"/>
</dbReference>
<dbReference type="AlphaFoldDB" id="A0A226HNM1"/>
<reference evidence="1 2" key="1">
    <citation type="submission" date="2016-11" db="EMBL/GenBank/DDBJ databases">
        <title>Whole genomes of Flavobacteriaceae.</title>
        <authorList>
            <person name="Stine C."/>
            <person name="Li C."/>
            <person name="Tadesse D."/>
        </authorList>
    </citation>
    <scope>NUCLEOTIDE SEQUENCE [LARGE SCALE GENOMIC DNA]</scope>
    <source>
        <strain evidence="1 2">CCUG 59446</strain>
    </source>
</reference>
<dbReference type="EMBL" id="MUHA01000028">
    <property type="protein sequence ID" value="OXA95929.1"/>
    <property type="molecule type" value="Genomic_DNA"/>
</dbReference>
<keyword evidence="2" id="KW-1185">Reference proteome</keyword>
<evidence type="ECO:0000313" key="2">
    <source>
        <dbReference type="Proteomes" id="UP000198336"/>
    </source>
</evidence>
<evidence type="ECO:0000313" key="1">
    <source>
        <dbReference type="EMBL" id="OXA95929.1"/>
    </source>
</evidence>
<name>A0A226HNM1_9FLAO</name>
<protein>
    <submittedName>
        <fullName evidence="1">DUF1826 domain-containing protein</fullName>
    </submittedName>
</protein>
<accession>A0A226HNM1</accession>
<proteinExistence type="predicted"/>